<evidence type="ECO:0000256" key="3">
    <source>
        <dbReference type="ARBA" id="ARBA00022989"/>
    </source>
</evidence>
<evidence type="ECO:0000256" key="1">
    <source>
        <dbReference type="ARBA" id="ARBA00004141"/>
    </source>
</evidence>
<name>A0ABS1KQF0_9BACT</name>
<feature type="transmembrane region" description="Helical" evidence="5">
    <location>
        <begin position="129"/>
        <end position="151"/>
    </location>
</feature>
<keyword evidence="7" id="KW-1185">Reference proteome</keyword>
<dbReference type="EMBL" id="JAERRB010000003">
    <property type="protein sequence ID" value="MBL0741684.1"/>
    <property type="molecule type" value="Genomic_DNA"/>
</dbReference>
<comment type="subcellular location">
    <subcellularLocation>
        <location evidence="1">Membrane</location>
        <topology evidence="1">Multi-pass membrane protein</topology>
    </subcellularLocation>
</comment>
<sequence length="294" mass="33437">MFSSSSWLHMRIPFSYFLMPVFLFSLAVSPNNSMTGPVLWTFVLVHLFLYPASNGYNSYFDKDEKSIGGLKNPPPVNKGLYYLSLLFDTIAIVLGGLMINITFAVMLLVYGLVSKAYSHPAVRLKKYPIGGWLVAGMFQGFFTFLMCYVGINKFSLDTTFRLSVLIPAALSTLMLWGNYPMTQIYQHEEDSKRGDKTLSLLLGIRGTFYFVGAVFGLVTLAFVLYFNAYFAPHYALTFLIALAPVVVYFLYWFVQAYRDETQANYQHTMWLNFISATCLNGFFLYLTLSTMNLL</sequence>
<evidence type="ECO:0000313" key="6">
    <source>
        <dbReference type="EMBL" id="MBL0741684.1"/>
    </source>
</evidence>
<accession>A0ABS1KQF0</accession>
<dbReference type="Pfam" id="PF01040">
    <property type="entry name" value="UbiA"/>
    <property type="match status" value="1"/>
</dbReference>
<evidence type="ECO:0000256" key="4">
    <source>
        <dbReference type="ARBA" id="ARBA00023136"/>
    </source>
</evidence>
<feature type="transmembrane region" description="Helical" evidence="5">
    <location>
        <begin position="208"/>
        <end position="227"/>
    </location>
</feature>
<feature type="transmembrane region" description="Helical" evidence="5">
    <location>
        <begin position="234"/>
        <end position="254"/>
    </location>
</feature>
<keyword evidence="2 5" id="KW-0812">Transmembrane</keyword>
<evidence type="ECO:0000313" key="7">
    <source>
        <dbReference type="Proteomes" id="UP000613030"/>
    </source>
</evidence>
<comment type="caution">
    <text evidence="6">The sequence shown here is derived from an EMBL/GenBank/DDBJ whole genome shotgun (WGS) entry which is preliminary data.</text>
</comment>
<feature type="transmembrane region" description="Helical" evidence="5">
    <location>
        <begin position="269"/>
        <end position="288"/>
    </location>
</feature>
<protein>
    <submittedName>
        <fullName evidence="6">UbiA prenyltransferase family protein</fullName>
    </submittedName>
</protein>
<dbReference type="Proteomes" id="UP000613030">
    <property type="component" value="Unassembled WGS sequence"/>
</dbReference>
<organism evidence="6 7">
    <name type="scientific">Chryseolinea lacunae</name>
    <dbReference type="NCBI Taxonomy" id="2801331"/>
    <lineage>
        <taxon>Bacteria</taxon>
        <taxon>Pseudomonadati</taxon>
        <taxon>Bacteroidota</taxon>
        <taxon>Cytophagia</taxon>
        <taxon>Cytophagales</taxon>
        <taxon>Fulvivirgaceae</taxon>
        <taxon>Chryseolinea</taxon>
    </lineage>
</organism>
<keyword evidence="4 5" id="KW-0472">Membrane</keyword>
<reference evidence="6 7" key="1">
    <citation type="submission" date="2021-01" db="EMBL/GenBank/DDBJ databases">
        <title>Chryseolinea sp. Jin1 Genome sequencing and assembly.</title>
        <authorList>
            <person name="Kim I."/>
        </authorList>
    </citation>
    <scope>NUCLEOTIDE SEQUENCE [LARGE SCALE GENOMIC DNA]</scope>
    <source>
        <strain evidence="6 7">Jin1</strain>
    </source>
</reference>
<feature type="transmembrane region" description="Helical" evidence="5">
    <location>
        <begin position="38"/>
        <end position="59"/>
    </location>
</feature>
<evidence type="ECO:0000256" key="5">
    <source>
        <dbReference type="SAM" id="Phobius"/>
    </source>
</evidence>
<keyword evidence="3 5" id="KW-1133">Transmembrane helix</keyword>
<feature type="transmembrane region" description="Helical" evidence="5">
    <location>
        <begin position="12"/>
        <end position="32"/>
    </location>
</feature>
<gene>
    <name evidence="6" type="ORF">JI741_10675</name>
</gene>
<proteinExistence type="predicted"/>
<dbReference type="InterPro" id="IPR000537">
    <property type="entry name" value="UbiA_prenyltransferase"/>
</dbReference>
<evidence type="ECO:0000256" key="2">
    <source>
        <dbReference type="ARBA" id="ARBA00022692"/>
    </source>
</evidence>
<feature type="transmembrane region" description="Helical" evidence="5">
    <location>
        <begin position="80"/>
        <end position="109"/>
    </location>
</feature>